<evidence type="ECO:0000256" key="12">
    <source>
        <dbReference type="SAM" id="Phobius"/>
    </source>
</evidence>
<feature type="transmembrane region" description="Helical" evidence="12">
    <location>
        <begin position="12"/>
        <end position="30"/>
    </location>
</feature>
<dbReference type="eggNOG" id="COG0569">
    <property type="taxonomic scope" value="Bacteria"/>
</dbReference>
<dbReference type="PANTHER" id="PTHR11537">
    <property type="entry name" value="VOLTAGE-GATED POTASSIUM CHANNEL"/>
    <property type="match status" value="1"/>
</dbReference>
<keyword evidence="7" id="KW-0630">Potassium</keyword>
<keyword evidence="6" id="KW-0851">Voltage-gated channel</keyword>
<keyword evidence="3" id="KW-0633">Potassium transport</keyword>
<evidence type="ECO:0000256" key="7">
    <source>
        <dbReference type="ARBA" id="ARBA00022958"/>
    </source>
</evidence>
<dbReference type="AlphaFoldDB" id="A6VSV5"/>
<dbReference type="PRINTS" id="PR00169">
    <property type="entry name" value="KCHANNEL"/>
</dbReference>
<dbReference type="SUPFAM" id="SSF81324">
    <property type="entry name" value="Voltage-gated potassium channels"/>
    <property type="match status" value="1"/>
</dbReference>
<evidence type="ECO:0000256" key="6">
    <source>
        <dbReference type="ARBA" id="ARBA00022882"/>
    </source>
</evidence>
<evidence type="ECO:0000256" key="5">
    <source>
        <dbReference type="ARBA" id="ARBA00022826"/>
    </source>
</evidence>
<comment type="subcellular location">
    <subcellularLocation>
        <location evidence="1">Membrane</location>
        <topology evidence="1">Multi-pass membrane protein</topology>
    </subcellularLocation>
</comment>
<keyword evidence="10 12" id="KW-0472">Membrane</keyword>
<protein>
    <submittedName>
        <fullName evidence="14">Ion transport protein</fullName>
    </submittedName>
</protein>
<evidence type="ECO:0000256" key="1">
    <source>
        <dbReference type="ARBA" id="ARBA00004141"/>
    </source>
</evidence>
<keyword evidence="2" id="KW-0813">Transport</keyword>
<dbReference type="GO" id="GO:0001508">
    <property type="term" value="P:action potential"/>
    <property type="evidence" value="ECO:0007669"/>
    <property type="project" value="TreeGrafter"/>
</dbReference>
<dbReference type="KEGG" id="mmw:Mmwyl1_0600"/>
<gene>
    <name evidence="14" type="ordered locus">Mmwyl1_0600</name>
</gene>
<keyword evidence="9" id="KW-0406">Ion transport</keyword>
<keyword evidence="11" id="KW-0407">Ion channel</keyword>
<evidence type="ECO:0000313" key="14">
    <source>
        <dbReference type="EMBL" id="ABR69534.1"/>
    </source>
</evidence>
<evidence type="ECO:0000259" key="13">
    <source>
        <dbReference type="Pfam" id="PF00520"/>
    </source>
</evidence>
<feature type="transmembrane region" description="Helical" evidence="12">
    <location>
        <begin position="194"/>
        <end position="218"/>
    </location>
</feature>
<dbReference type="InterPro" id="IPR027359">
    <property type="entry name" value="Volt_channel_dom_sf"/>
</dbReference>
<evidence type="ECO:0000256" key="3">
    <source>
        <dbReference type="ARBA" id="ARBA00022538"/>
    </source>
</evidence>
<dbReference type="GO" id="GO:0008076">
    <property type="term" value="C:voltage-gated potassium channel complex"/>
    <property type="evidence" value="ECO:0007669"/>
    <property type="project" value="InterPro"/>
</dbReference>
<feature type="domain" description="Ion transport" evidence="13">
    <location>
        <begin position="10"/>
        <end position="222"/>
    </location>
</feature>
<evidence type="ECO:0000256" key="8">
    <source>
        <dbReference type="ARBA" id="ARBA00022989"/>
    </source>
</evidence>
<dbReference type="Gene3D" id="1.20.120.350">
    <property type="entry name" value="Voltage-gated potassium channels. Chain C"/>
    <property type="match status" value="1"/>
</dbReference>
<dbReference type="STRING" id="400668.Mmwyl1_0600"/>
<name>A6VSV5_MARMS</name>
<evidence type="ECO:0000256" key="10">
    <source>
        <dbReference type="ARBA" id="ARBA00023136"/>
    </source>
</evidence>
<feature type="transmembrane region" description="Helical" evidence="12">
    <location>
        <begin position="42"/>
        <end position="59"/>
    </location>
</feature>
<keyword evidence="5" id="KW-0631">Potassium channel</keyword>
<organism evidence="14">
    <name type="scientific">Marinomonas sp. (strain MWYL1)</name>
    <dbReference type="NCBI Taxonomy" id="400668"/>
    <lineage>
        <taxon>Bacteria</taxon>
        <taxon>Pseudomonadati</taxon>
        <taxon>Pseudomonadota</taxon>
        <taxon>Gammaproteobacteria</taxon>
        <taxon>Oceanospirillales</taxon>
        <taxon>Oceanospirillaceae</taxon>
        <taxon>Marinomonas</taxon>
    </lineage>
</organism>
<dbReference type="EMBL" id="CP000749">
    <property type="protein sequence ID" value="ABR69534.1"/>
    <property type="molecule type" value="Genomic_DNA"/>
</dbReference>
<evidence type="ECO:0000256" key="9">
    <source>
        <dbReference type="ARBA" id="ARBA00023065"/>
    </source>
</evidence>
<evidence type="ECO:0000256" key="11">
    <source>
        <dbReference type="ARBA" id="ARBA00023303"/>
    </source>
</evidence>
<feature type="transmembrane region" description="Helical" evidence="12">
    <location>
        <begin position="133"/>
        <end position="154"/>
    </location>
</feature>
<sequence length="228" mass="26196">MEEKNVLDKPVFTWCISLLIFYSLFCFSFGTLPDLSPDEKKFLRYSEVIVTIIFTLEYIARIVSTKKRLKFIFSFYGLVDLIAILPFYLAFAVDLRTLRIIRLLRLARILKLVRYNEASFRFAKALYSVKEELVIFLLTSMMLIYIAGLGIYYFEHEAQPDAFRSIFDCLWWAVITLTTVGYGDIYPITVGGRIFTFVLLIIGLGLIAIPTGIISSALTSIRGQDNNK</sequence>
<dbReference type="Gene3D" id="1.10.287.70">
    <property type="match status" value="1"/>
</dbReference>
<dbReference type="PANTHER" id="PTHR11537:SF254">
    <property type="entry name" value="POTASSIUM VOLTAGE-GATED CHANNEL PROTEIN SHAB"/>
    <property type="match status" value="1"/>
</dbReference>
<dbReference type="InterPro" id="IPR005821">
    <property type="entry name" value="Ion_trans_dom"/>
</dbReference>
<dbReference type="GO" id="GO:0005249">
    <property type="term" value="F:voltage-gated potassium channel activity"/>
    <property type="evidence" value="ECO:0007669"/>
    <property type="project" value="InterPro"/>
</dbReference>
<feature type="transmembrane region" description="Helical" evidence="12">
    <location>
        <begin position="166"/>
        <end position="188"/>
    </location>
</feature>
<dbReference type="HOGENOM" id="CLU_011722_1_1_6"/>
<accession>A6VSV5</accession>
<evidence type="ECO:0000256" key="2">
    <source>
        <dbReference type="ARBA" id="ARBA00022448"/>
    </source>
</evidence>
<keyword evidence="4 12" id="KW-0812">Transmembrane</keyword>
<dbReference type="OrthoDB" id="9813518at2"/>
<evidence type="ECO:0000256" key="4">
    <source>
        <dbReference type="ARBA" id="ARBA00022692"/>
    </source>
</evidence>
<feature type="transmembrane region" description="Helical" evidence="12">
    <location>
        <begin position="71"/>
        <end position="93"/>
    </location>
</feature>
<reference evidence="14" key="1">
    <citation type="submission" date="2007-06" db="EMBL/GenBank/DDBJ databases">
        <title>Complete sequence of Marinomonas sp. MWYL1.</title>
        <authorList>
            <consortium name="US DOE Joint Genome Institute"/>
            <person name="Copeland A."/>
            <person name="Lucas S."/>
            <person name="Lapidus A."/>
            <person name="Barry K."/>
            <person name="Glavina del Rio T."/>
            <person name="Dalin E."/>
            <person name="Tice H."/>
            <person name="Pitluck S."/>
            <person name="Kiss H."/>
            <person name="Brettin T."/>
            <person name="Bruce D."/>
            <person name="Detter J.C."/>
            <person name="Han C."/>
            <person name="Schmutz J."/>
            <person name="Larimer F."/>
            <person name="Land M."/>
            <person name="Hauser L."/>
            <person name="Kyrpides N."/>
            <person name="Kim E."/>
            <person name="Johnston A.W.B."/>
            <person name="Todd J.D."/>
            <person name="Rogers R."/>
            <person name="Wexler M."/>
            <person name="Bond P.L."/>
            <person name="Li Y."/>
            <person name="Richardson P."/>
        </authorList>
    </citation>
    <scope>NUCLEOTIDE SEQUENCE [LARGE SCALE GENOMIC DNA]</scope>
    <source>
        <strain evidence="14">MWYL1</strain>
    </source>
</reference>
<dbReference type="Pfam" id="PF00520">
    <property type="entry name" value="Ion_trans"/>
    <property type="match status" value="1"/>
</dbReference>
<proteinExistence type="predicted"/>
<keyword evidence="8 12" id="KW-1133">Transmembrane helix</keyword>
<dbReference type="InterPro" id="IPR028325">
    <property type="entry name" value="VG_K_chnl"/>
</dbReference>